<dbReference type="EMBL" id="MRZV01000494">
    <property type="protein sequence ID" value="PIK48895.1"/>
    <property type="molecule type" value="Genomic_DNA"/>
</dbReference>
<keyword evidence="2" id="KW-0175">Coiled coil</keyword>
<evidence type="ECO:0000259" key="4">
    <source>
        <dbReference type="PROSITE" id="PS50119"/>
    </source>
</evidence>
<dbReference type="Pfam" id="PF00643">
    <property type="entry name" value="zf-B_box"/>
    <property type="match status" value="1"/>
</dbReference>
<dbReference type="SMART" id="SM00336">
    <property type="entry name" value="BBOX"/>
    <property type="match status" value="2"/>
</dbReference>
<dbReference type="OrthoDB" id="9049620at2759"/>
<name>A0A2G8JK13_STIJA</name>
<evidence type="ECO:0000256" key="1">
    <source>
        <dbReference type="PROSITE-ProRule" id="PRU00024"/>
    </source>
</evidence>
<evidence type="ECO:0000256" key="3">
    <source>
        <dbReference type="SAM" id="MobiDB-lite"/>
    </source>
</evidence>
<dbReference type="SUPFAM" id="SSF57845">
    <property type="entry name" value="B-box zinc-binding domain"/>
    <property type="match status" value="1"/>
</dbReference>
<feature type="coiled-coil region" evidence="2">
    <location>
        <begin position="164"/>
        <end position="195"/>
    </location>
</feature>
<reference evidence="5 7" key="1">
    <citation type="journal article" date="2017" name="PLoS Biol.">
        <title>The sea cucumber genome provides insights into morphological evolution and visceral regeneration.</title>
        <authorList>
            <person name="Zhang X."/>
            <person name="Sun L."/>
            <person name="Yuan J."/>
            <person name="Sun Y."/>
            <person name="Gao Y."/>
            <person name="Zhang L."/>
            <person name="Li S."/>
            <person name="Dai H."/>
            <person name="Hamel J.F."/>
            <person name="Liu C."/>
            <person name="Yu Y."/>
            <person name="Liu S."/>
            <person name="Lin W."/>
            <person name="Guo K."/>
            <person name="Jin S."/>
            <person name="Xu P."/>
            <person name="Storey K.B."/>
            <person name="Huan P."/>
            <person name="Zhang T."/>
            <person name="Zhou Y."/>
            <person name="Zhang J."/>
            <person name="Lin C."/>
            <person name="Li X."/>
            <person name="Xing L."/>
            <person name="Huo D."/>
            <person name="Sun M."/>
            <person name="Wang L."/>
            <person name="Mercier A."/>
            <person name="Li F."/>
            <person name="Yang H."/>
            <person name="Xiang J."/>
        </authorList>
    </citation>
    <scope>NUCLEOTIDE SEQUENCE [LARGE SCALE GENOMIC DNA]</scope>
    <source>
        <strain evidence="5">Shaxun</strain>
        <tissue evidence="5">Muscle</tissue>
    </source>
</reference>
<keyword evidence="7" id="KW-1185">Reference proteome</keyword>
<dbReference type="PANTHER" id="PTHR25462">
    <property type="entry name" value="BONUS, ISOFORM C-RELATED"/>
    <property type="match status" value="1"/>
</dbReference>
<accession>A0A2G8JK13</accession>
<proteinExistence type="predicted"/>
<comment type="caution">
    <text evidence="5">The sequence shown here is derived from an EMBL/GenBank/DDBJ whole genome shotgun (WGS) entry which is preliminary data.</text>
</comment>
<keyword evidence="1" id="KW-0479">Metal-binding</keyword>
<dbReference type="PROSITE" id="PS50119">
    <property type="entry name" value="ZF_BBOX"/>
    <property type="match status" value="1"/>
</dbReference>
<dbReference type="Gene3D" id="3.30.160.60">
    <property type="entry name" value="Classic Zinc Finger"/>
    <property type="match status" value="1"/>
</dbReference>
<dbReference type="GO" id="GO:0008270">
    <property type="term" value="F:zinc ion binding"/>
    <property type="evidence" value="ECO:0007669"/>
    <property type="project" value="UniProtKB-KW"/>
</dbReference>
<protein>
    <recommendedName>
        <fullName evidence="4">B box-type domain-containing protein</fullName>
    </recommendedName>
</protein>
<dbReference type="GO" id="GO:0061630">
    <property type="term" value="F:ubiquitin protein ligase activity"/>
    <property type="evidence" value="ECO:0007669"/>
    <property type="project" value="TreeGrafter"/>
</dbReference>
<gene>
    <name evidence="6" type="ORF">BSL78_14230</name>
    <name evidence="5" type="ORF">BSL78_27099</name>
</gene>
<dbReference type="EMBL" id="MRZV01001751">
    <property type="protein sequence ID" value="PIK36070.1"/>
    <property type="molecule type" value="Genomic_DNA"/>
</dbReference>
<sequence>MLEESSRRTSTIHKEDKDDGRGSTFCPEHNKPVYFFCSTCDEPICATCREVKHKSHEVIRIDDNPVEVNHDNNQVDTEVQHSNPITPPKCPIHDRPCIMVCTIKMTYICKDCDRRYHCTGFLSDHVPLRSASTELLRKSEDFEWKMKSIESEMDKVTETGKSNIDTIMKETEALKMEINAATERTKERLEAYRNDMFAKIDKVAEEKINSCTIAVESLNTVRGFIQQARQMDMEFQRDAERGKYLKAMRSAQQIKDVIGNIDKTITQNNIKEDKLGLQMRQESFRDPFKVTRDGMWSSLF</sequence>
<evidence type="ECO:0000256" key="2">
    <source>
        <dbReference type="SAM" id="Coils"/>
    </source>
</evidence>
<dbReference type="AlphaFoldDB" id="A0A2G8JK13"/>
<dbReference type="PANTHER" id="PTHR25462:SF295">
    <property type="entry name" value="B BOX-TYPE DOMAIN-CONTAINING PROTEIN"/>
    <property type="match status" value="1"/>
</dbReference>
<feature type="domain" description="B box-type" evidence="4">
    <location>
        <begin position="21"/>
        <end position="61"/>
    </location>
</feature>
<organism evidence="5 7">
    <name type="scientific">Stichopus japonicus</name>
    <name type="common">Sea cucumber</name>
    <dbReference type="NCBI Taxonomy" id="307972"/>
    <lineage>
        <taxon>Eukaryota</taxon>
        <taxon>Metazoa</taxon>
        <taxon>Echinodermata</taxon>
        <taxon>Eleutherozoa</taxon>
        <taxon>Echinozoa</taxon>
        <taxon>Holothuroidea</taxon>
        <taxon>Aspidochirotacea</taxon>
        <taxon>Aspidochirotida</taxon>
        <taxon>Stichopodidae</taxon>
        <taxon>Apostichopus</taxon>
    </lineage>
</organism>
<evidence type="ECO:0000313" key="7">
    <source>
        <dbReference type="Proteomes" id="UP000230750"/>
    </source>
</evidence>
<dbReference type="InterPro" id="IPR000315">
    <property type="entry name" value="Znf_B-box"/>
</dbReference>
<evidence type="ECO:0000313" key="6">
    <source>
        <dbReference type="EMBL" id="PIK48895.1"/>
    </source>
</evidence>
<dbReference type="Proteomes" id="UP000230750">
    <property type="component" value="Unassembled WGS sequence"/>
</dbReference>
<keyword evidence="1" id="KW-0862">Zinc</keyword>
<evidence type="ECO:0000313" key="5">
    <source>
        <dbReference type="EMBL" id="PIK36070.1"/>
    </source>
</evidence>
<keyword evidence="1" id="KW-0863">Zinc-finger</keyword>
<dbReference type="InterPro" id="IPR047153">
    <property type="entry name" value="TRIM45/56/19-like"/>
</dbReference>
<feature type="region of interest" description="Disordered" evidence="3">
    <location>
        <begin position="1"/>
        <end position="21"/>
    </location>
</feature>